<keyword evidence="2" id="KW-1185">Reference proteome</keyword>
<comment type="caution">
    <text evidence="1">The sequence shown here is derived from an EMBL/GenBank/DDBJ whole genome shotgun (WGS) entry which is preliminary data.</text>
</comment>
<dbReference type="AlphaFoldDB" id="A0A422NWV9"/>
<dbReference type="GeneID" id="40325904"/>
<protein>
    <submittedName>
        <fullName evidence="1">Alkyl and aryl transferase</fullName>
        <ecNumber evidence="1">2.5.1.-</ecNumber>
    </submittedName>
</protein>
<organism evidence="1 2">
    <name type="scientific">Trypanosoma rangeli</name>
    <dbReference type="NCBI Taxonomy" id="5698"/>
    <lineage>
        <taxon>Eukaryota</taxon>
        <taxon>Discoba</taxon>
        <taxon>Euglenozoa</taxon>
        <taxon>Kinetoplastea</taxon>
        <taxon>Metakinetoplastina</taxon>
        <taxon>Trypanosomatida</taxon>
        <taxon>Trypanosomatidae</taxon>
        <taxon>Trypanosoma</taxon>
        <taxon>Herpetosoma</taxon>
    </lineage>
</organism>
<sequence>MQPSDALTEVAEQLHAALESAARQLRAGRRVRCSLALLPSVALAGMPHRWGTVEVIQLQEDLFELLVGVGSVMLAESFMGLLRRLQHPFRSLTDGGDPAPPIIGPLVKRLPPEGVLAVSLLLLPAHTDLWNGRRRGLRETARASAVAEERVVHFLLPLLLQEILLTSLLLSFHYKKQEVWVHRWWVVHQILTLDDLDLEAFHTHDRAVLFEAADGHPMNYNAWNYRRQVFACLFKRENITEGTIRALLLEELNAVVEFFERHNGDTSATVYLTFLLEQATARWGATDDGHKFVASHVWRRLLSVTAQELRRHYDKGHEAVWVLRLALMRWALWERPSCGWTLQDELEFIDTYAAVATVLGEEEGGANMRPDITWVNVSGSCWWTSYHAVRYGVQLLRML</sequence>
<dbReference type="SUPFAM" id="SSF48439">
    <property type="entry name" value="Protein prenylyltransferase"/>
    <property type="match status" value="1"/>
</dbReference>
<dbReference type="OMA" id="NYNAWHY"/>
<keyword evidence="1" id="KW-0808">Transferase</keyword>
<dbReference type="GO" id="GO:0005737">
    <property type="term" value="C:cytoplasm"/>
    <property type="evidence" value="ECO:0007669"/>
    <property type="project" value="TreeGrafter"/>
</dbReference>
<dbReference type="GO" id="GO:0016740">
    <property type="term" value="F:transferase activity"/>
    <property type="evidence" value="ECO:0007669"/>
    <property type="project" value="UniProtKB-KW"/>
</dbReference>
<evidence type="ECO:0000313" key="1">
    <source>
        <dbReference type="EMBL" id="RNF09919.1"/>
    </source>
</evidence>
<dbReference type="Gene3D" id="1.25.40.120">
    <property type="entry name" value="Protein prenylyltransferase"/>
    <property type="match status" value="1"/>
</dbReference>
<evidence type="ECO:0000313" key="2">
    <source>
        <dbReference type="Proteomes" id="UP000283634"/>
    </source>
</evidence>
<reference evidence="1 2" key="1">
    <citation type="journal article" date="2018" name="BMC Genomics">
        <title>Genomic comparison of Trypanosoma conorhini and Trypanosoma rangeli to Trypanosoma cruzi strains of high and low virulence.</title>
        <authorList>
            <person name="Bradwell K.R."/>
            <person name="Koparde V.N."/>
            <person name="Matveyev A.V."/>
            <person name="Serrano M.G."/>
            <person name="Alves J.M."/>
            <person name="Parikh H."/>
            <person name="Huang B."/>
            <person name="Lee V."/>
            <person name="Espinosa-Alvarez O."/>
            <person name="Ortiz P.A."/>
            <person name="Costa-Martins A.G."/>
            <person name="Teixeira M.M."/>
            <person name="Buck G.A."/>
        </authorList>
    </citation>
    <scope>NUCLEOTIDE SEQUENCE [LARGE SCALE GENOMIC DNA]</scope>
    <source>
        <strain evidence="1 2">AM80</strain>
    </source>
</reference>
<dbReference type="EMBL" id="MKGL01000040">
    <property type="protein sequence ID" value="RNF09919.1"/>
    <property type="molecule type" value="Genomic_DNA"/>
</dbReference>
<dbReference type="Proteomes" id="UP000283634">
    <property type="component" value="Unassembled WGS sequence"/>
</dbReference>
<gene>
    <name evidence="1" type="ORF">TraAM80_01971</name>
</gene>
<dbReference type="OrthoDB" id="5358702at2759"/>
<proteinExistence type="predicted"/>
<dbReference type="EC" id="2.5.1.-" evidence="1"/>
<dbReference type="RefSeq" id="XP_029241258.1">
    <property type="nucleotide sequence ID" value="XM_029378991.1"/>
</dbReference>
<name>A0A422NWV9_TRYRA</name>
<accession>A0A422NWV9</accession>
<dbReference type="PANTHER" id="PTHR11129:SF3">
    <property type="entry name" value="PROTEIN PRENYLTRANSFERASE ALPHA SUBUNIT REPEAT-CONTAINING PROTEIN 1"/>
    <property type="match status" value="1"/>
</dbReference>
<dbReference type="PANTHER" id="PTHR11129">
    <property type="entry name" value="PROTEIN FARNESYLTRANSFERASE ALPHA SUBUNIT/RAB GERANYLGERANYL TRANSFERASE ALPHA SUBUNIT"/>
    <property type="match status" value="1"/>
</dbReference>